<dbReference type="SUPFAM" id="SSF47384">
    <property type="entry name" value="Homodimeric domain of signal transducing histidine kinase"/>
    <property type="match status" value="1"/>
</dbReference>
<dbReference type="PANTHER" id="PTHR45436:SF5">
    <property type="entry name" value="SENSOR HISTIDINE KINASE TRCS"/>
    <property type="match status" value="1"/>
</dbReference>
<feature type="chain" id="PRO_5038490786" description="histidine kinase" evidence="12">
    <location>
        <begin position="22"/>
        <end position="465"/>
    </location>
</feature>
<evidence type="ECO:0000259" key="14">
    <source>
        <dbReference type="PROSITE" id="PS50885"/>
    </source>
</evidence>
<dbReference type="PROSITE" id="PS50109">
    <property type="entry name" value="HIS_KIN"/>
    <property type="match status" value="1"/>
</dbReference>
<feature type="domain" description="Histidine kinase" evidence="13">
    <location>
        <begin position="252"/>
        <end position="463"/>
    </location>
</feature>
<keyword evidence="6 11" id="KW-0812">Transmembrane</keyword>
<dbReference type="PROSITE" id="PS50885">
    <property type="entry name" value="HAMP"/>
    <property type="match status" value="1"/>
</dbReference>
<dbReference type="InterPro" id="IPR005467">
    <property type="entry name" value="His_kinase_dom"/>
</dbReference>
<reference evidence="15 16" key="1">
    <citation type="submission" date="2019-10" db="EMBL/GenBank/DDBJ databases">
        <title>Nocardia macrotermitis sp. nov. and Nocardia aurantia sp. nov., isolated from the gut of fungus growing-termite Macrotermes natalensis.</title>
        <authorList>
            <person name="Benndorf R."/>
            <person name="Schwitalla J."/>
            <person name="Martin K."/>
            <person name="De Beer W."/>
            <person name="Kaster A.-K."/>
            <person name="Vollmers J."/>
            <person name="Poulsen M."/>
            <person name="Beemelmanns C."/>
        </authorList>
    </citation>
    <scope>NUCLEOTIDE SEQUENCE [LARGE SCALE GENOMIC DNA]</scope>
    <source>
        <strain evidence="15 16">RB56</strain>
    </source>
</reference>
<feature type="signal peptide" evidence="12">
    <location>
        <begin position="1"/>
        <end position="21"/>
    </location>
</feature>
<proteinExistence type="predicted"/>
<evidence type="ECO:0000256" key="11">
    <source>
        <dbReference type="SAM" id="Phobius"/>
    </source>
</evidence>
<dbReference type="InterPro" id="IPR036097">
    <property type="entry name" value="HisK_dim/P_sf"/>
</dbReference>
<evidence type="ECO:0000259" key="13">
    <source>
        <dbReference type="PROSITE" id="PS50109"/>
    </source>
</evidence>
<keyword evidence="5 15" id="KW-0808">Transferase</keyword>
<evidence type="ECO:0000256" key="5">
    <source>
        <dbReference type="ARBA" id="ARBA00022679"/>
    </source>
</evidence>
<evidence type="ECO:0000256" key="10">
    <source>
        <dbReference type="ARBA" id="ARBA00023136"/>
    </source>
</evidence>
<evidence type="ECO:0000256" key="3">
    <source>
        <dbReference type="ARBA" id="ARBA00012438"/>
    </source>
</evidence>
<dbReference type="Gene3D" id="1.10.287.130">
    <property type="match status" value="1"/>
</dbReference>
<keyword evidence="10 11" id="KW-0472">Membrane</keyword>
<dbReference type="Proteomes" id="UP000431401">
    <property type="component" value="Unassembled WGS sequence"/>
</dbReference>
<dbReference type="GO" id="GO:0000155">
    <property type="term" value="F:phosphorelay sensor kinase activity"/>
    <property type="evidence" value="ECO:0007669"/>
    <property type="project" value="InterPro"/>
</dbReference>
<accession>A0A7K0DQ54</accession>
<dbReference type="EC" id="2.7.13.3" evidence="3"/>
<dbReference type="EMBL" id="WEGI01000007">
    <property type="protein sequence ID" value="MQY27906.1"/>
    <property type="molecule type" value="Genomic_DNA"/>
</dbReference>
<organism evidence="15 16">
    <name type="scientific">Nocardia aurantia</name>
    <dbReference type="NCBI Taxonomy" id="2585199"/>
    <lineage>
        <taxon>Bacteria</taxon>
        <taxon>Bacillati</taxon>
        <taxon>Actinomycetota</taxon>
        <taxon>Actinomycetes</taxon>
        <taxon>Mycobacteriales</taxon>
        <taxon>Nocardiaceae</taxon>
        <taxon>Nocardia</taxon>
    </lineage>
</organism>
<evidence type="ECO:0000256" key="9">
    <source>
        <dbReference type="ARBA" id="ARBA00023012"/>
    </source>
</evidence>
<keyword evidence="4" id="KW-0597">Phosphoprotein</keyword>
<keyword evidence="8 11" id="KW-1133">Transmembrane helix</keyword>
<comment type="catalytic activity">
    <reaction evidence="1">
        <text>ATP + protein L-histidine = ADP + protein N-phospho-L-histidine.</text>
        <dbReference type="EC" id="2.7.13.3"/>
    </reaction>
</comment>
<dbReference type="SUPFAM" id="SSF55874">
    <property type="entry name" value="ATPase domain of HSP90 chaperone/DNA topoisomerase II/histidine kinase"/>
    <property type="match status" value="1"/>
</dbReference>
<evidence type="ECO:0000256" key="8">
    <source>
        <dbReference type="ARBA" id="ARBA00022989"/>
    </source>
</evidence>
<evidence type="ECO:0000256" key="4">
    <source>
        <dbReference type="ARBA" id="ARBA00022553"/>
    </source>
</evidence>
<dbReference type="Gene3D" id="3.30.565.10">
    <property type="entry name" value="Histidine kinase-like ATPase, C-terminal domain"/>
    <property type="match status" value="1"/>
</dbReference>
<feature type="domain" description="HAMP" evidence="14">
    <location>
        <begin position="183"/>
        <end position="244"/>
    </location>
</feature>
<evidence type="ECO:0000313" key="16">
    <source>
        <dbReference type="Proteomes" id="UP000431401"/>
    </source>
</evidence>
<dbReference type="GO" id="GO:0005886">
    <property type="term" value="C:plasma membrane"/>
    <property type="evidence" value="ECO:0007669"/>
    <property type="project" value="UniProtKB-SubCell"/>
</dbReference>
<dbReference type="InterPro" id="IPR003594">
    <property type="entry name" value="HATPase_dom"/>
</dbReference>
<dbReference type="AlphaFoldDB" id="A0A7K0DQ54"/>
<evidence type="ECO:0000256" key="1">
    <source>
        <dbReference type="ARBA" id="ARBA00000085"/>
    </source>
</evidence>
<evidence type="ECO:0000256" key="6">
    <source>
        <dbReference type="ARBA" id="ARBA00022692"/>
    </source>
</evidence>
<dbReference type="InterPro" id="IPR050428">
    <property type="entry name" value="TCS_sensor_his_kinase"/>
</dbReference>
<keyword evidence="7 15" id="KW-0418">Kinase</keyword>
<keyword evidence="9" id="KW-0902">Two-component regulatory system</keyword>
<gene>
    <name evidence="15" type="primary">sasA_5</name>
    <name evidence="15" type="ORF">NRB56_34890</name>
</gene>
<comment type="subcellular location">
    <subcellularLocation>
        <location evidence="2">Cell membrane</location>
    </subcellularLocation>
</comment>
<name>A0A7K0DQ54_9NOCA</name>
<dbReference type="RefSeq" id="WP_153343434.1">
    <property type="nucleotide sequence ID" value="NZ_WEGI01000007.1"/>
</dbReference>
<comment type="caution">
    <text evidence="15">The sequence shown here is derived from an EMBL/GenBank/DDBJ whole genome shotgun (WGS) entry which is preliminary data.</text>
</comment>
<dbReference type="Pfam" id="PF02518">
    <property type="entry name" value="HATPase_c"/>
    <property type="match status" value="1"/>
</dbReference>
<dbReference type="InterPro" id="IPR003660">
    <property type="entry name" value="HAMP_dom"/>
</dbReference>
<evidence type="ECO:0000256" key="12">
    <source>
        <dbReference type="SAM" id="SignalP"/>
    </source>
</evidence>
<keyword evidence="16" id="KW-1185">Reference proteome</keyword>
<dbReference type="InterPro" id="IPR003661">
    <property type="entry name" value="HisK_dim/P_dom"/>
</dbReference>
<protein>
    <recommendedName>
        <fullName evidence="3">histidine kinase</fullName>
        <ecNumber evidence="3">2.7.13.3</ecNumber>
    </recommendedName>
</protein>
<dbReference type="SMART" id="SM00387">
    <property type="entry name" value="HATPase_c"/>
    <property type="match status" value="1"/>
</dbReference>
<dbReference type="PRINTS" id="PR00344">
    <property type="entry name" value="BCTRLSENSOR"/>
</dbReference>
<evidence type="ECO:0000256" key="2">
    <source>
        <dbReference type="ARBA" id="ARBA00004236"/>
    </source>
</evidence>
<dbReference type="Pfam" id="PF00672">
    <property type="entry name" value="HAMP"/>
    <property type="match status" value="1"/>
</dbReference>
<dbReference type="SMART" id="SM00388">
    <property type="entry name" value="HisKA"/>
    <property type="match status" value="1"/>
</dbReference>
<sequence length="465" mass="47828">MRRRLLAALTVFATIAVLAFAVPLCSIAATSRTQQLVLGRSGDADWFATLAGAATTTGDTRALAMEIDRYHQLYGENVLVVDARGATVAGIGVDPAGLGVQTALAAARRNQYPADVPQLMPWSPATVVIARPMGSGVQVDGAVVIEASTTDARADIVRTWGIVAAGALAAMVLFTALALGLARWVLRPLAELSTAVAAVTATLPTPRSTAREATMTRRHGGPAEIRAVAESFDAMALAVADATAAQHQLVADTAHAMRNPLAALIIRLDSLEPVIPAGAAATFRGATAEAERLTGLLDGLLTLAVAENATGFDPAGCDAVQVAEDRVDAWHTAFEHAGLTLTADTPDRHVDTAVPADILAQILDVALSNACRYAGPAATTTLRVRATGDHVTLTVTDTGAGVPATELDRLTTRFYRGSTATTGGSGLGLPIAAALVNARRGHLTVAPVHPHGLSVIIELPAGHPA</sequence>
<feature type="transmembrane region" description="Helical" evidence="11">
    <location>
        <begin position="160"/>
        <end position="182"/>
    </location>
</feature>
<dbReference type="OrthoDB" id="9786919at2"/>
<dbReference type="InterPro" id="IPR004358">
    <property type="entry name" value="Sig_transdc_His_kin-like_C"/>
</dbReference>
<evidence type="ECO:0000256" key="7">
    <source>
        <dbReference type="ARBA" id="ARBA00022777"/>
    </source>
</evidence>
<dbReference type="InterPro" id="IPR036890">
    <property type="entry name" value="HATPase_C_sf"/>
</dbReference>
<keyword evidence="12" id="KW-0732">Signal</keyword>
<dbReference type="PANTHER" id="PTHR45436">
    <property type="entry name" value="SENSOR HISTIDINE KINASE YKOH"/>
    <property type="match status" value="1"/>
</dbReference>
<dbReference type="SMART" id="SM00304">
    <property type="entry name" value="HAMP"/>
    <property type="match status" value="1"/>
</dbReference>
<evidence type="ECO:0000313" key="15">
    <source>
        <dbReference type="EMBL" id="MQY27906.1"/>
    </source>
</evidence>